<dbReference type="Gene3D" id="3.30.450.40">
    <property type="match status" value="1"/>
</dbReference>
<organism evidence="1 2">
    <name type="scientific">Lacinutrix venerupis</name>
    <dbReference type="NCBI Taxonomy" id="1486034"/>
    <lineage>
        <taxon>Bacteria</taxon>
        <taxon>Pseudomonadati</taxon>
        <taxon>Bacteroidota</taxon>
        <taxon>Flavobacteriia</taxon>
        <taxon>Flavobacteriales</taxon>
        <taxon>Flavobacteriaceae</taxon>
        <taxon>Lacinutrix</taxon>
    </lineage>
</organism>
<name>A0AAC9LQE3_9FLAO</name>
<accession>A0AAC9LQE3</accession>
<protein>
    <submittedName>
        <fullName evidence="1">GAF domain-containing protein</fullName>
    </submittedName>
</protein>
<dbReference type="AlphaFoldDB" id="A0AAC9LQE3"/>
<sequence length="794" mass="93148">MILDLNDNINLPFTLEISFNKLIERYEELANSDDEFIAAKARRILKTQEPYPILRDGFSKTSVLKKHEKEIQILLQDSFSEVLSLNEIKTASVPYHNFIFNASKRFKKIIKTAGPDFELVIKNMPEDDWYILSCTIIMAFYYKYEINFKRPLYYEIPDENGIIRIYKILYNADFMEVLPTENAPKLTQDDFDELLDNFENIELWKEKFPPQSYITKGFVISNIFDVTDDQSISNIKTTLIGSNKRKTEGFMVDFQKIFRSLLGIQDLEVGFSVFNKEENTLMKLHDSSVSSFLLRAKEEFKCENLFCHYSYDKILKNKTNFTISNVDKSFENAKNKSPQVKVLKDQGFKSAIFAPIAENGELLAVLELVSKTPRALNSINSNKLADVMPFLLSAIKRSKLDEENLIQAIIQRECTSIHPSVKWKFESAARQFIKEEYNGNENPAFKRISFDNVYPLFGQIDVKGSSEARNNATKKDLALQLKMVEKIIKTIFEKERLPIFEQLIFQIKTFEKDLKSNFKVDSEQKITQFFLYEIAPLFKYQLKTKPYLKEDIEDYFSKIDSSLNVIYYYRKNYDDTISLINKNMSSLLDRKQVEAQAMYPHFFERFKTDGVEHNMYIGEAITKEDSFNELYLYNLRLWQMQVMIEMETAFYNRQFKYPIALDVASMILVFNQPLSIRFRTDEKHFDVDGTYNARYEVVKKRVDKANIKGTDERITSKGKLTIVYSQQEDEFEYLKYVNFLQSKNKLGKDVEILELEDLQGVTGLKAIRVNILYQKQADKKEFYTYDDLMKTIKS</sequence>
<dbReference type="InterPro" id="IPR029016">
    <property type="entry name" value="GAF-like_dom_sf"/>
</dbReference>
<evidence type="ECO:0000313" key="1">
    <source>
        <dbReference type="EMBL" id="APY01348.1"/>
    </source>
</evidence>
<dbReference type="Proteomes" id="UP000187506">
    <property type="component" value="Chromosome"/>
</dbReference>
<dbReference type="SUPFAM" id="SSF55781">
    <property type="entry name" value="GAF domain-like"/>
    <property type="match status" value="1"/>
</dbReference>
<evidence type="ECO:0000313" key="2">
    <source>
        <dbReference type="Proteomes" id="UP000187506"/>
    </source>
</evidence>
<dbReference type="RefSeq" id="WP_076734250.1">
    <property type="nucleotide sequence ID" value="NZ_CP019352.1"/>
</dbReference>
<dbReference type="KEGG" id="lvn:BWR22_13890"/>
<gene>
    <name evidence="1" type="ORF">BWR22_13890</name>
</gene>
<reference evidence="1 2" key="1">
    <citation type="submission" date="2017-01" db="EMBL/GenBank/DDBJ databases">
        <title>Complete genome of Lacinutrix venerupis DOK2-8 isolated from seawater in Dokdo.</title>
        <authorList>
            <person name="Chi W.-J."/>
            <person name="Kim J.H."/>
        </authorList>
    </citation>
    <scope>NUCLEOTIDE SEQUENCE [LARGE SCALE GENOMIC DNA]</scope>
    <source>
        <strain evidence="1 2">DOK2-8</strain>
    </source>
</reference>
<dbReference type="EMBL" id="CP019352">
    <property type="protein sequence ID" value="APY01348.1"/>
    <property type="molecule type" value="Genomic_DNA"/>
</dbReference>
<keyword evidence="2" id="KW-1185">Reference proteome</keyword>
<proteinExistence type="predicted"/>